<name>A0ABU1IWG5_9BACL</name>
<evidence type="ECO:0000313" key="3">
    <source>
        <dbReference type="EMBL" id="MDR6242727.1"/>
    </source>
</evidence>
<reference evidence="3 4" key="1">
    <citation type="submission" date="2023-07" db="EMBL/GenBank/DDBJ databases">
        <title>Genomic Encyclopedia of Type Strains, Phase IV (KMG-IV): sequencing the most valuable type-strain genomes for metagenomic binning, comparative biology and taxonomic classification.</title>
        <authorList>
            <person name="Goeker M."/>
        </authorList>
    </citation>
    <scope>NUCLEOTIDE SEQUENCE [LARGE SCALE GENOMIC DNA]</scope>
    <source>
        <strain evidence="3 4">DSM 22170</strain>
    </source>
</reference>
<dbReference type="Gene3D" id="3.30.2010.10">
    <property type="entry name" value="Metalloproteases ('zincins'), catalytic domain"/>
    <property type="match status" value="1"/>
</dbReference>
<comment type="caution">
    <text evidence="3">The sequence shown here is derived from an EMBL/GenBank/DDBJ whole genome shotgun (WGS) entry which is preliminary data.</text>
</comment>
<dbReference type="CDD" id="cd07326">
    <property type="entry name" value="M56_BlaR1_MecR1_like"/>
    <property type="match status" value="1"/>
</dbReference>
<dbReference type="InterPro" id="IPR008756">
    <property type="entry name" value="Peptidase_M56"/>
</dbReference>
<dbReference type="Pfam" id="PF05569">
    <property type="entry name" value="Peptidase_M56"/>
    <property type="match status" value="1"/>
</dbReference>
<keyword evidence="1" id="KW-0812">Transmembrane</keyword>
<dbReference type="Proteomes" id="UP001185028">
    <property type="component" value="Unassembled WGS sequence"/>
</dbReference>
<gene>
    <name evidence="3" type="ORF">JOC58_000611</name>
</gene>
<feature type="transmembrane region" description="Helical" evidence="1">
    <location>
        <begin position="21"/>
        <end position="40"/>
    </location>
</feature>
<feature type="transmembrane region" description="Helical" evidence="1">
    <location>
        <begin position="60"/>
        <end position="82"/>
    </location>
</feature>
<dbReference type="EMBL" id="JAVDQH010000002">
    <property type="protein sequence ID" value="MDR6242727.1"/>
    <property type="molecule type" value="Genomic_DNA"/>
</dbReference>
<evidence type="ECO:0000259" key="2">
    <source>
        <dbReference type="Pfam" id="PF05569"/>
    </source>
</evidence>
<sequence>MEKQRVEWWKRRSDRLLGTGMGMAGFTFVLMSMYAMHMLFGWNIPFDVLRICNMWMQEHGWFSVSHLLAGLVICTFVLFTGYAMDQCHGSYRAARRCRKLENRALSERFNQRYRPHDEPIFMIVRHPEPLALTMGILHRRIILSEGLLHLLDHEELEAVVYHELFHYEQRDPLRTFLLTQAAFALWFLPMLRNVANHYKISREVLADHAAIQQLGTPAGIGGALLKLVKSSRARMQLPSRMIYSSFAETSLNYRIHRIIEPDSGHSPRLALWSVVISLPILIVLSVLVLWSLV</sequence>
<dbReference type="PANTHER" id="PTHR34978:SF3">
    <property type="entry name" value="SLR0241 PROTEIN"/>
    <property type="match status" value="1"/>
</dbReference>
<dbReference type="PANTHER" id="PTHR34978">
    <property type="entry name" value="POSSIBLE SENSOR-TRANSDUCER PROTEIN BLAR"/>
    <property type="match status" value="1"/>
</dbReference>
<keyword evidence="4" id="KW-1185">Reference proteome</keyword>
<evidence type="ECO:0000256" key="1">
    <source>
        <dbReference type="SAM" id="Phobius"/>
    </source>
</evidence>
<keyword evidence="1" id="KW-0472">Membrane</keyword>
<keyword evidence="1" id="KW-1133">Transmembrane helix</keyword>
<feature type="domain" description="Peptidase M56" evidence="2">
    <location>
        <begin position="55"/>
        <end position="255"/>
    </location>
</feature>
<dbReference type="RefSeq" id="WP_188774229.1">
    <property type="nucleotide sequence ID" value="NZ_BMMB01000002.1"/>
</dbReference>
<feature type="transmembrane region" description="Helical" evidence="1">
    <location>
        <begin position="269"/>
        <end position="292"/>
    </location>
</feature>
<organism evidence="3 4">
    <name type="scientific">Paenibacillus hunanensis</name>
    <dbReference type="NCBI Taxonomy" id="539262"/>
    <lineage>
        <taxon>Bacteria</taxon>
        <taxon>Bacillati</taxon>
        <taxon>Bacillota</taxon>
        <taxon>Bacilli</taxon>
        <taxon>Bacillales</taxon>
        <taxon>Paenibacillaceae</taxon>
        <taxon>Paenibacillus</taxon>
    </lineage>
</organism>
<protein>
    <submittedName>
        <fullName evidence="3">Beta-lactamase regulating signal transducer with metallopeptidase domain</fullName>
    </submittedName>
</protein>
<dbReference type="InterPro" id="IPR052173">
    <property type="entry name" value="Beta-lactam_resp_regulator"/>
</dbReference>
<proteinExistence type="predicted"/>
<evidence type="ECO:0000313" key="4">
    <source>
        <dbReference type="Proteomes" id="UP001185028"/>
    </source>
</evidence>
<accession>A0ABU1IWG5</accession>